<sequence length="179" mass="19564">MIEMMMMASEGDVKPSEPKYLDFLAYMSRLNLITEDLSTAIQSKYNPDRGGHRRAVDMSKGVEGNMQGSPWQQGTPTGANIGRIIRHLCPSEEMFLRLKSEGRMVMLQPSFSSSAQVSVSLSGMSRNGYTSSSTSVSKGVSYVSFGANPSLVYYDSEADELYSMFGSGKSGPTLWQIPA</sequence>
<protein>
    <submittedName>
        <fullName evidence="1">Uncharacterized protein</fullName>
    </submittedName>
</protein>
<name>A0A0K1YAR6_9CAUD</name>
<gene>
    <name evidence="1" type="ORF">ADU18_0101</name>
</gene>
<dbReference type="RefSeq" id="YP_009188964.1">
    <property type="nucleotide sequence ID" value="NC_028672.1"/>
</dbReference>
<keyword evidence="2" id="KW-1185">Reference proteome</keyword>
<evidence type="ECO:0000313" key="2">
    <source>
        <dbReference type="Proteomes" id="UP000202736"/>
    </source>
</evidence>
<evidence type="ECO:0000313" key="1">
    <source>
        <dbReference type="EMBL" id="AKY04003.1"/>
    </source>
</evidence>
<dbReference type="Proteomes" id="UP000202736">
    <property type="component" value="Segment"/>
</dbReference>
<dbReference type="KEGG" id="vg:26523319"/>
<accession>A0A0K1YAR6</accession>
<reference evidence="1 2" key="1">
    <citation type="submission" date="2015-07" db="EMBL/GenBank/DDBJ databases">
        <title>Complete genome of Cronobacter phage PBES 02.</title>
        <authorList>
            <person name="Myung H."/>
        </authorList>
    </citation>
    <scope>NUCLEOTIDE SEQUENCE [LARGE SCALE GENOMIC DNA]</scope>
</reference>
<proteinExistence type="predicted"/>
<organism evidence="1 2">
    <name type="scientific">Cronobacter phage PBES 02</name>
    <dbReference type="NCBI Taxonomy" id="1684115"/>
    <lineage>
        <taxon>Viruses</taxon>
        <taxon>Duplodnaviria</taxon>
        <taxon>Heunggongvirae</taxon>
        <taxon>Uroviricota</taxon>
        <taxon>Caudoviricetes</taxon>
        <taxon>Vequintavirinae</taxon>
        <taxon>Certrevirus</taxon>
        <taxon>Certrevirus PBES02</taxon>
    </lineage>
</organism>
<dbReference type="EMBL" id="KT353109">
    <property type="protein sequence ID" value="AKY04003.1"/>
    <property type="molecule type" value="Genomic_DNA"/>
</dbReference>
<dbReference type="GeneID" id="26523319"/>